<evidence type="ECO:0000256" key="2">
    <source>
        <dbReference type="ARBA" id="ARBA00022603"/>
    </source>
</evidence>
<name>A0A7C4I1H8_CALS0</name>
<sequence>MTTSVAQEANTTTKHAYCSRSGLAAGSNLTKEQWLQRRREDPYWRRAKELGYPSRAAFKLLEIQRRWKIIREGYRVLDLGAAPGGMAAVASDIVGEKGLVVAVDREPLQLIRPNIVPIQTDIYEARLTKDVQTALGQGFFDVVVSDLSPHHSGDYDLLVEQQLDLLEASLSLCHRFLRRGGNAVFKAFEHPRLRVFERKMMTCFWRVERYVPRSTKKGSSEIFLLGLGYRGPARRRLSQQRPAAHPQEEHQS</sequence>
<dbReference type="EC" id="2.1.1.166" evidence="5"/>
<evidence type="ECO:0000256" key="1">
    <source>
        <dbReference type="ARBA" id="ARBA00022552"/>
    </source>
</evidence>
<evidence type="ECO:0000313" key="10">
    <source>
        <dbReference type="EMBL" id="HHN52103.1"/>
    </source>
</evidence>
<evidence type="ECO:0000313" key="9">
    <source>
        <dbReference type="EMBL" id="HGN89949.1"/>
    </source>
</evidence>
<dbReference type="SUPFAM" id="SSF53335">
    <property type="entry name" value="S-adenosyl-L-methionine-dependent methyltransferases"/>
    <property type="match status" value="1"/>
</dbReference>
<keyword evidence="1 5" id="KW-0698">rRNA processing</keyword>
<dbReference type="CDD" id="cd02440">
    <property type="entry name" value="AdoMet_MTases"/>
    <property type="match status" value="1"/>
</dbReference>
<protein>
    <recommendedName>
        <fullName evidence="5">Ribosomal RNA large subunit methyltransferase E</fullName>
        <ecNumber evidence="5">2.1.1.166</ecNumber>
    </recommendedName>
    <alternativeName>
        <fullName evidence="5">23S rRNA Um2552 methyltransferase</fullName>
    </alternativeName>
    <alternativeName>
        <fullName evidence="5">rRNA (uridine-2'-O-)-methyltransferase</fullName>
    </alternativeName>
</protein>
<proteinExistence type="inferred from homology"/>
<comment type="caution">
    <text evidence="5">Lacks conserved residue(s) required for the propagation of feature annotation.</text>
</comment>
<dbReference type="Gene3D" id="3.40.50.150">
    <property type="entry name" value="Vaccinia Virus protein VP39"/>
    <property type="match status" value="1"/>
</dbReference>
<dbReference type="GO" id="GO:0008650">
    <property type="term" value="F:rRNA (uridine-2'-O-)-methyltransferase activity"/>
    <property type="evidence" value="ECO:0007669"/>
    <property type="project" value="UniProtKB-UniRule"/>
</dbReference>
<evidence type="ECO:0000256" key="6">
    <source>
        <dbReference type="PIRSR" id="PIRSR005461-1"/>
    </source>
</evidence>
<comment type="function">
    <text evidence="5">Specifically methylates the uridine in position 2552 of 23S rRNA at the 2'-O position of the ribose in the fully assembled 50S ribosomal subunit.</text>
</comment>
<dbReference type="InterPro" id="IPR002877">
    <property type="entry name" value="RNA_MeTrfase_FtsJ_dom"/>
</dbReference>
<reference evidence="9" key="1">
    <citation type="journal article" date="2020" name="mSystems">
        <title>Genome- and Community-Level Interaction Insights into Carbon Utilization and Element Cycling Functions of Hydrothermarchaeota in Hydrothermal Sediment.</title>
        <authorList>
            <person name="Zhou Z."/>
            <person name="Liu Y."/>
            <person name="Xu W."/>
            <person name="Pan J."/>
            <person name="Luo Z.H."/>
            <person name="Li M."/>
        </authorList>
    </citation>
    <scope>NUCLEOTIDE SEQUENCE [LARGE SCALE GENOMIC DNA]</scope>
    <source>
        <strain evidence="10">SpSt-1073</strain>
        <strain evidence="9">SpSt-613</strain>
        <strain evidence="8">SpSt-669</strain>
    </source>
</reference>
<dbReference type="InterPro" id="IPR029063">
    <property type="entry name" value="SAM-dependent_MTases_sf"/>
</dbReference>
<evidence type="ECO:0000256" key="4">
    <source>
        <dbReference type="ARBA" id="ARBA00022691"/>
    </source>
</evidence>
<evidence type="ECO:0000259" key="7">
    <source>
        <dbReference type="Pfam" id="PF01728"/>
    </source>
</evidence>
<dbReference type="EMBL" id="DRXG01000042">
    <property type="protein sequence ID" value="HHN52103.1"/>
    <property type="molecule type" value="Genomic_DNA"/>
</dbReference>
<keyword evidence="3 5" id="KW-0808">Transferase</keyword>
<dbReference type="PIRSF" id="PIRSF005461">
    <property type="entry name" value="23S_rRNA_mtase"/>
    <property type="match status" value="1"/>
</dbReference>
<gene>
    <name evidence="5" type="primary">rlmE</name>
    <name evidence="10" type="ORF">ENM30_02190</name>
    <name evidence="9" type="ORF">ENT82_02315</name>
    <name evidence="8" type="ORF">ENU43_06860</name>
</gene>
<organism evidence="9">
    <name type="scientific">Caldiarchaeum subterraneum</name>
    <dbReference type="NCBI Taxonomy" id="311458"/>
    <lineage>
        <taxon>Archaea</taxon>
        <taxon>Nitrososphaerota</taxon>
        <taxon>Candidatus Caldarchaeales</taxon>
        <taxon>Candidatus Caldarchaeaceae</taxon>
        <taxon>Candidatus Caldarchaeum</taxon>
    </lineage>
</organism>
<feature type="active site" description="Proton acceptor" evidence="5 6">
    <location>
        <position position="186"/>
    </location>
</feature>
<comment type="catalytic activity">
    <reaction evidence="5">
        <text>uridine(2552) in 23S rRNA + S-adenosyl-L-methionine = 2'-O-methyluridine(2552) in 23S rRNA + S-adenosyl-L-homocysteine + H(+)</text>
        <dbReference type="Rhea" id="RHEA:42720"/>
        <dbReference type="Rhea" id="RHEA-COMP:10202"/>
        <dbReference type="Rhea" id="RHEA-COMP:10203"/>
        <dbReference type="ChEBI" id="CHEBI:15378"/>
        <dbReference type="ChEBI" id="CHEBI:57856"/>
        <dbReference type="ChEBI" id="CHEBI:59789"/>
        <dbReference type="ChEBI" id="CHEBI:65315"/>
        <dbReference type="ChEBI" id="CHEBI:74478"/>
        <dbReference type="EC" id="2.1.1.166"/>
    </reaction>
</comment>
<dbReference type="EMBL" id="DTCM01000082">
    <property type="protein sequence ID" value="HGL41366.1"/>
    <property type="molecule type" value="Genomic_DNA"/>
</dbReference>
<dbReference type="EMBL" id="DTAD01000024">
    <property type="protein sequence ID" value="HGN89949.1"/>
    <property type="molecule type" value="Genomic_DNA"/>
</dbReference>
<dbReference type="InterPro" id="IPR050082">
    <property type="entry name" value="RNA_methyltr_RlmE"/>
</dbReference>
<dbReference type="Pfam" id="PF01728">
    <property type="entry name" value="FtsJ"/>
    <property type="match status" value="1"/>
</dbReference>
<dbReference type="GO" id="GO:0005737">
    <property type="term" value="C:cytoplasm"/>
    <property type="evidence" value="ECO:0007669"/>
    <property type="project" value="UniProtKB-SubCell"/>
</dbReference>
<feature type="domain" description="Ribosomal RNA methyltransferase FtsJ" evidence="7">
    <location>
        <begin position="52"/>
        <end position="229"/>
    </location>
</feature>
<dbReference type="AlphaFoldDB" id="A0A7C4I1H8"/>
<dbReference type="PANTHER" id="PTHR10920:SF18">
    <property type="entry name" value="RRNA METHYLTRANSFERASE 2, MITOCHONDRIAL"/>
    <property type="match status" value="1"/>
</dbReference>
<keyword evidence="4 5" id="KW-0949">S-adenosyl-L-methionine</keyword>
<evidence type="ECO:0000256" key="3">
    <source>
        <dbReference type="ARBA" id="ARBA00022679"/>
    </source>
</evidence>
<dbReference type="InterPro" id="IPR015507">
    <property type="entry name" value="rRNA-MeTfrase_E"/>
</dbReference>
<keyword evidence="2 5" id="KW-0489">Methyltransferase</keyword>
<keyword evidence="5" id="KW-0963">Cytoplasm</keyword>
<dbReference type="HAMAP" id="MF_01547">
    <property type="entry name" value="RNA_methyltr_E"/>
    <property type="match status" value="1"/>
</dbReference>
<comment type="caution">
    <text evidence="9">The sequence shown here is derived from an EMBL/GenBank/DDBJ whole genome shotgun (WGS) entry which is preliminary data.</text>
</comment>
<comment type="subcellular location">
    <subcellularLocation>
        <location evidence="5">Cytoplasm</location>
    </subcellularLocation>
</comment>
<comment type="similarity">
    <text evidence="5">Belongs to the class I-like SAM-binding methyltransferase superfamily. RNA methyltransferase RlmE family.</text>
</comment>
<dbReference type="PANTHER" id="PTHR10920">
    <property type="entry name" value="RIBOSOMAL RNA METHYLTRANSFERASE"/>
    <property type="match status" value="1"/>
</dbReference>
<evidence type="ECO:0000313" key="8">
    <source>
        <dbReference type="EMBL" id="HGL41366.1"/>
    </source>
</evidence>
<evidence type="ECO:0000256" key="5">
    <source>
        <dbReference type="HAMAP-Rule" id="MF_01547"/>
    </source>
</evidence>
<accession>A0A7C4I1H8</accession>